<sequence length="100" mass="11654">MSDFIKKYKTEELIDYLRRQEDLDQISKYSAMREFPGGIKQFNQMFEEIDDGDKALGQCMNKITLRLSNLETMQTNANEATRVTSILNVSLVIVRRLTNE</sequence>
<organism evidence="1 2">
    <name type="scientific">Diversispora epigaea</name>
    <dbReference type="NCBI Taxonomy" id="1348612"/>
    <lineage>
        <taxon>Eukaryota</taxon>
        <taxon>Fungi</taxon>
        <taxon>Fungi incertae sedis</taxon>
        <taxon>Mucoromycota</taxon>
        <taxon>Glomeromycotina</taxon>
        <taxon>Glomeromycetes</taxon>
        <taxon>Diversisporales</taxon>
        <taxon>Diversisporaceae</taxon>
        <taxon>Diversispora</taxon>
    </lineage>
</organism>
<proteinExistence type="predicted"/>
<reference evidence="1 2" key="1">
    <citation type="submission" date="2018-08" db="EMBL/GenBank/DDBJ databases">
        <title>Genome and evolution of the arbuscular mycorrhizal fungus Diversispora epigaea (formerly Glomus versiforme) and its bacterial endosymbionts.</title>
        <authorList>
            <person name="Sun X."/>
            <person name="Fei Z."/>
            <person name="Harrison M."/>
        </authorList>
    </citation>
    <scope>NUCLEOTIDE SEQUENCE [LARGE SCALE GENOMIC DNA]</scope>
    <source>
        <strain evidence="1 2">IT104</strain>
    </source>
</reference>
<dbReference type="AlphaFoldDB" id="A0A397JG78"/>
<accession>A0A397JG78</accession>
<protein>
    <submittedName>
        <fullName evidence="1">Uncharacterized protein</fullName>
    </submittedName>
</protein>
<evidence type="ECO:0000313" key="2">
    <source>
        <dbReference type="Proteomes" id="UP000266861"/>
    </source>
</evidence>
<evidence type="ECO:0000313" key="1">
    <source>
        <dbReference type="EMBL" id="RHZ86172.1"/>
    </source>
</evidence>
<comment type="caution">
    <text evidence="1">The sequence shown here is derived from an EMBL/GenBank/DDBJ whole genome shotgun (WGS) entry which is preliminary data.</text>
</comment>
<dbReference type="OrthoDB" id="2404197at2759"/>
<dbReference type="Proteomes" id="UP000266861">
    <property type="component" value="Unassembled WGS sequence"/>
</dbReference>
<name>A0A397JG78_9GLOM</name>
<gene>
    <name evidence="1" type="ORF">Glove_54g28</name>
</gene>
<keyword evidence="2" id="KW-1185">Reference proteome</keyword>
<dbReference type="EMBL" id="PQFF01000051">
    <property type="protein sequence ID" value="RHZ86172.1"/>
    <property type="molecule type" value="Genomic_DNA"/>
</dbReference>